<dbReference type="EMBL" id="QWET01000006">
    <property type="protein sequence ID" value="RIH65427.1"/>
    <property type="molecule type" value="Genomic_DNA"/>
</dbReference>
<dbReference type="RefSeq" id="WP_119349808.1">
    <property type="nucleotide sequence ID" value="NZ_QWET01000006.1"/>
</dbReference>
<sequence>MKKEERTNRGVVVMCLLMVAQVFLYQQVSAVPNMEPTALPVDQATEKTEKEEGIVSIPFKFLPSFRTTKDSCGVEKLIKEEGNGTLEVPVNELAVVLVDTWNNNDPEEGEPASGYLKNLQELLEKCRKSGVTVIHAPNHPVVDKYPQYYTLRDTVAKVMESYPQSKSTPVFLDWPESNNKYYDLIRNNRSEGSAPAYFFSPKSKRDISRFLTPLEDEFVVSTHNEFRYVLWKQGIKVILYTGGSLNECMLHRDTGINLLAGSDTRRTRFAIVVVEDCTYIMDSPETSYDEAKQAMLDYYKMKIAVVAHSKKMIFK</sequence>
<dbReference type="InterPro" id="IPR036380">
    <property type="entry name" value="Isochorismatase-like_sf"/>
</dbReference>
<dbReference type="OrthoDB" id="1491276at2"/>
<proteinExistence type="predicted"/>
<protein>
    <recommendedName>
        <fullName evidence="3">Isochorismatase family protein</fullName>
    </recommendedName>
</protein>
<evidence type="ECO:0008006" key="3">
    <source>
        <dbReference type="Google" id="ProtNLM"/>
    </source>
</evidence>
<dbReference type="Gene3D" id="3.40.50.850">
    <property type="entry name" value="Isochorismatase-like"/>
    <property type="match status" value="1"/>
</dbReference>
<keyword evidence="2" id="KW-1185">Reference proteome</keyword>
<dbReference type="AlphaFoldDB" id="A0A399D1I0"/>
<reference evidence="1 2" key="1">
    <citation type="journal article" date="2015" name="Int. J. Syst. Evol. Microbiol.">
        <title>Mariniphaga sediminis sp. nov., isolated from coastal sediment.</title>
        <authorList>
            <person name="Wang F.Q."/>
            <person name="Shen Q.Y."/>
            <person name="Chen G.J."/>
            <person name="Du Z.J."/>
        </authorList>
    </citation>
    <scope>NUCLEOTIDE SEQUENCE [LARGE SCALE GENOMIC DNA]</scope>
    <source>
        <strain evidence="1 2">SY21</strain>
    </source>
</reference>
<dbReference type="Proteomes" id="UP000266441">
    <property type="component" value="Unassembled WGS sequence"/>
</dbReference>
<accession>A0A399D1I0</accession>
<gene>
    <name evidence="1" type="ORF">D1164_09900</name>
</gene>
<evidence type="ECO:0000313" key="2">
    <source>
        <dbReference type="Proteomes" id="UP000266441"/>
    </source>
</evidence>
<comment type="caution">
    <text evidence="1">The sequence shown here is derived from an EMBL/GenBank/DDBJ whole genome shotgun (WGS) entry which is preliminary data.</text>
</comment>
<dbReference type="SUPFAM" id="SSF52499">
    <property type="entry name" value="Isochorismatase-like hydrolases"/>
    <property type="match status" value="1"/>
</dbReference>
<evidence type="ECO:0000313" key="1">
    <source>
        <dbReference type="EMBL" id="RIH65427.1"/>
    </source>
</evidence>
<name>A0A399D1I0_9BACT</name>
<organism evidence="1 2">
    <name type="scientific">Mariniphaga sediminis</name>
    <dbReference type="NCBI Taxonomy" id="1628158"/>
    <lineage>
        <taxon>Bacteria</taxon>
        <taxon>Pseudomonadati</taxon>
        <taxon>Bacteroidota</taxon>
        <taxon>Bacteroidia</taxon>
        <taxon>Marinilabiliales</taxon>
        <taxon>Prolixibacteraceae</taxon>
        <taxon>Mariniphaga</taxon>
    </lineage>
</organism>